<reference evidence="1" key="1">
    <citation type="submission" date="2009-10" db="EMBL/GenBank/DDBJ databases">
        <title>Diversity of trophic interactions inside an arsenic-rich microbial ecosystem.</title>
        <authorList>
            <person name="Bertin P.N."/>
            <person name="Heinrich-Salmeron A."/>
            <person name="Pelletier E."/>
            <person name="Goulhen-Chollet F."/>
            <person name="Arsene-Ploetze F."/>
            <person name="Gallien S."/>
            <person name="Calteau A."/>
            <person name="Vallenet D."/>
            <person name="Casiot C."/>
            <person name="Chane-Woon-Ming B."/>
            <person name="Giloteaux L."/>
            <person name="Barakat M."/>
            <person name="Bonnefoy V."/>
            <person name="Bruneel O."/>
            <person name="Chandler M."/>
            <person name="Cleiss J."/>
            <person name="Duran R."/>
            <person name="Elbaz-Poulichet F."/>
            <person name="Fonknechten N."/>
            <person name="Lauga B."/>
            <person name="Mornico D."/>
            <person name="Ortet P."/>
            <person name="Schaeffer C."/>
            <person name="Siguier P."/>
            <person name="Alexander Thil Smith A."/>
            <person name="Van Dorsselaer A."/>
            <person name="Weissenbach J."/>
            <person name="Medigue C."/>
            <person name="Le Paslier D."/>
        </authorList>
    </citation>
    <scope>NUCLEOTIDE SEQUENCE</scope>
</reference>
<gene>
    <name evidence="1" type="ORF">CARN6_1625</name>
</gene>
<name>E6QLR2_9ZZZZ</name>
<accession>E6QLR2</accession>
<proteinExistence type="predicted"/>
<organism evidence="1">
    <name type="scientific">mine drainage metagenome</name>
    <dbReference type="NCBI Taxonomy" id="410659"/>
    <lineage>
        <taxon>unclassified sequences</taxon>
        <taxon>metagenomes</taxon>
        <taxon>ecological metagenomes</taxon>
    </lineage>
</organism>
<dbReference type="AlphaFoldDB" id="E6QLR2"/>
<comment type="caution">
    <text evidence="1">The sequence shown here is derived from an EMBL/GenBank/DDBJ whole genome shotgun (WGS) entry which is preliminary data.</text>
</comment>
<sequence length="66" mass="7265">MSTPLTAKEHALRLASELLDMKREFLSDLEIQFLNSLRVSGGHPDDLTGLQMKTIGDVGKRLGLAE</sequence>
<protein>
    <submittedName>
        <fullName evidence="1">Uncharacterized protein</fullName>
    </submittedName>
</protein>
<dbReference type="EMBL" id="CABQ01000191">
    <property type="protein sequence ID" value="CBI08183.1"/>
    <property type="molecule type" value="Genomic_DNA"/>
</dbReference>
<evidence type="ECO:0000313" key="1">
    <source>
        <dbReference type="EMBL" id="CBI08183.1"/>
    </source>
</evidence>